<accession>A0A0R3PZI7</accession>
<dbReference type="Proteomes" id="UP000267027">
    <property type="component" value="Unassembled WGS sequence"/>
</dbReference>
<dbReference type="WBParaSite" id="ACOC_0001198101-mRNA-1">
    <property type="protein sequence ID" value="ACOC_0001198101-mRNA-1"/>
    <property type="gene ID" value="ACOC_0001198101"/>
</dbReference>
<organism evidence="3">
    <name type="scientific">Angiostrongylus costaricensis</name>
    <name type="common">Nematode worm</name>
    <dbReference type="NCBI Taxonomy" id="334426"/>
    <lineage>
        <taxon>Eukaryota</taxon>
        <taxon>Metazoa</taxon>
        <taxon>Ecdysozoa</taxon>
        <taxon>Nematoda</taxon>
        <taxon>Chromadorea</taxon>
        <taxon>Rhabditida</taxon>
        <taxon>Rhabditina</taxon>
        <taxon>Rhabditomorpha</taxon>
        <taxon>Strongyloidea</taxon>
        <taxon>Metastrongylidae</taxon>
        <taxon>Angiostrongylus</taxon>
    </lineage>
</organism>
<reference evidence="3" key="1">
    <citation type="submission" date="2017-02" db="UniProtKB">
        <authorList>
            <consortium name="WormBaseParasite"/>
        </authorList>
    </citation>
    <scope>IDENTIFICATION</scope>
</reference>
<evidence type="ECO:0000313" key="2">
    <source>
        <dbReference type="Proteomes" id="UP000267027"/>
    </source>
</evidence>
<proteinExistence type="predicted"/>
<name>A0A0R3PZI7_ANGCS</name>
<dbReference type="EMBL" id="UYYA01004854">
    <property type="protein sequence ID" value="VDM63567.1"/>
    <property type="molecule type" value="Genomic_DNA"/>
</dbReference>
<keyword evidence="2" id="KW-1185">Reference proteome</keyword>
<dbReference type="OrthoDB" id="418748at2759"/>
<evidence type="ECO:0000313" key="1">
    <source>
        <dbReference type="EMBL" id="VDM63567.1"/>
    </source>
</evidence>
<sequence>MEKISHEYYSDLFDGNVHFPSYEIKEGGYYLKNIPPALVNALARPFKRYLSVCKVPTPSKIGRAVFLLKKGDLHDIGNYRPICLPSVVYKICTRVIILDSRIDRTLDDGQPCEKAEFRSDLVRWSTFT</sequence>
<dbReference type="AlphaFoldDB" id="A0A0R3PZI7"/>
<gene>
    <name evidence="1" type="ORF">ACOC_LOCUS11982</name>
</gene>
<evidence type="ECO:0000313" key="3">
    <source>
        <dbReference type="WBParaSite" id="ACOC_0001198101-mRNA-1"/>
    </source>
</evidence>
<protein>
    <submittedName>
        <fullName evidence="3">RNA-directed DNA polymerase-like protein</fullName>
    </submittedName>
</protein>
<reference evidence="1 2" key="2">
    <citation type="submission" date="2018-11" db="EMBL/GenBank/DDBJ databases">
        <authorList>
            <consortium name="Pathogen Informatics"/>
        </authorList>
    </citation>
    <scope>NUCLEOTIDE SEQUENCE [LARGE SCALE GENOMIC DNA]</scope>
    <source>
        <strain evidence="1 2">Costa Rica</strain>
    </source>
</reference>